<dbReference type="Proteomes" id="UP001157440">
    <property type="component" value="Unassembled WGS sequence"/>
</dbReference>
<comment type="caution">
    <text evidence="2">The sequence shown here is derived from an EMBL/GenBank/DDBJ whole genome shotgun (WGS) entry which is preliminary data.</text>
</comment>
<accession>A0AA37THM2</accession>
<protein>
    <recommendedName>
        <fullName evidence="1">DUF6894 domain-containing protein</fullName>
    </recommendedName>
</protein>
<dbReference type="RefSeq" id="WP_238195532.1">
    <property type="nucleotide sequence ID" value="NZ_BPQZ01000005.1"/>
</dbReference>
<dbReference type="InterPro" id="IPR054189">
    <property type="entry name" value="DUF6894"/>
</dbReference>
<name>A0AA37THM2_9HYPH</name>
<gene>
    <name evidence="2" type="ORF">GCM10007890_61290</name>
</gene>
<feature type="domain" description="DUF6894" evidence="1">
    <location>
        <begin position="3"/>
        <end position="70"/>
    </location>
</feature>
<dbReference type="Pfam" id="PF21834">
    <property type="entry name" value="DUF6894"/>
    <property type="match status" value="1"/>
</dbReference>
<dbReference type="AlphaFoldDB" id="A0AA37THM2"/>
<organism evidence="2 3">
    <name type="scientific">Methylobacterium tardum</name>
    <dbReference type="NCBI Taxonomy" id="374432"/>
    <lineage>
        <taxon>Bacteria</taxon>
        <taxon>Pseudomonadati</taxon>
        <taxon>Pseudomonadota</taxon>
        <taxon>Alphaproteobacteria</taxon>
        <taxon>Hyphomicrobiales</taxon>
        <taxon>Methylobacteriaceae</taxon>
        <taxon>Methylobacterium</taxon>
    </lineage>
</organism>
<sequence length="89" mass="10054">MPRFHFHVHDGYSALDVEGTEFADWQAARLEAIRLAGDILKHDAHRIALGEDWRIEVTDGAGLILFQMTFLVIESPAMRREPVRGAQPS</sequence>
<dbReference type="EMBL" id="BSPL01000033">
    <property type="protein sequence ID" value="GLS74114.1"/>
    <property type="molecule type" value="Genomic_DNA"/>
</dbReference>
<evidence type="ECO:0000313" key="2">
    <source>
        <dbReference type="EMBL" id="GLS74114.1"/>
    </source>
</evidence>
<evidence type="ECO:0000313" key="3">
    <source>
        <dbReference type="Proteomes" id="UP001157440"/>
    </source>
</evidence>
<reference evidence="3" key="1">
    <citation type="journal article" date="2019" name="Int. J. Syst. Evol. Microbiol.">
        <title>The Global Catalogue of Microorganisms (GCM) 10K type strain sequencing project: providing services to taxonomists for standard genome sequencing and annotation.</title>
        <authorList>
            <consortium name="The Broad Institute Genomics Platform"/>
            <consortium name="The Broad Institute Genome Sequencing Center for Infectious Disease"/>
            <person name="Wu L."/>
            <person name="Ma J."/>
        </authorList>
    </citation>
    <scope>NUCLEOTIDE SEQUENCE [LARGE SCALE GENOMIC DNA]</scope>
    <source>
        <strain evidence="3">NBRC 103632</strain>
    </source>
</reference>
<keyword evidence="3" id="KW-1185">Reference proteome</keyword>
<evidence type="ECO:0000259" key="1">
    <source>
        <dbReference type="Pfam" id="PF21834"/>
    </source>
</evidence>
<proteinExistence type="predicted"/>